<dbReference type="EMBL" id="DTBD01000045">
    <property type="protein sequence ID" value="HGQ64654.1"/>
    <property type="molecule type" value="Genomic_DNA"/>
</dbReference>
<reference evidence="1" key="1">
    <citation type="journal article" date="2020" name="mSystems">
        <title>Genome- and Community-Level Interaction Insights into Carbon Utilization and Element Cycling Functions of Hydrothermarchaeota in Hydrothermal Sediment.</title>
        <authorList>
            <person name="Zhou Z."/>
            <person name="Liu Y."/>
            <person name="Xu W."/>
            <person name="Pan J."/>
            <person name="Luo Z.H."/>
            <person name="Li M."/>
        </authorList>
    </citation>
    <scope>NUCLEOTIDE SEQUENCE [LARGE SCALE GENOMIC DNA]</scope>
    <source>
        <strain evidence="1">SpSt-637</strain>
    </source>
</reference>
<name>A0A7C4JJT0_9CREN</name>
<evidence type="ECO:0000313" key="1">
    <source>
        <dbReference type="EMBL" id="HGQ64654.1"/>
    </source>
</evidence>
<gene>
    <name evidence="1" type="ORF">ENU08_05360</name>
</gene>
<organism evidence="1">
    <name type="scientific">Ignisphaera aggregans</name>
    <dbReference type="NCBI Taxonomy" id="334771"/>
    <lineage>
        <taxon>Archaea</taxon>
        <taxon>Thermoproteota</taxon>
        <taxon>Thermoprotei</taxon>
        <taxon>Desulfurococcales</taxon>
        <taxon>Desulfurococcaceae</taxon>
        <taxon>Ignisphaera</taxon>
    </lineage>
</organism>
<proteinExistence type="predicted"/>
<accession>A0A7C4JJT0</accession>
<sequence length="115" mass="13332">MPGNRSQCCFIDRVRQGDLEKIATMIFDEWLKDPDKESFSVVDRLATTVSHEVAKFALYEVVRVVERSEQYRDVYWTVNNLISGLDCETHREEALDKCKNIALLALSMRFKREGG</sequence>
<comment type="caution">
    <text evidence="1">The sequence shown here is derived from an EMBL/GenBank/DDBJ whole genome shotgun (WGS) entry which is preliminary data.</text>
</comment>
<dbReference type="Pfam" id="PF09702">
    <property type="entry name" value="Cas_Csa5"/>
    <property type="match status" value="1"/>
</dbReference>
<protein>
    <submittedName>
        <fullName evidence="1">Uncharacterized protein</fullName>
    </submittedName>
</protein>
<dbReference type="InterPro" id="IPR010157">
    <property type="entry name" value="CRISPR-assoc_Cas5"/>
</dbReference>
<dbReference type="AlphaFoldDB" id="A0A7C4JJT0"/>